<dbReference type="EMBL" id="HBFP01003669">
    <property type="protein sequence ID" value="CAD8818205.1"/>
    <property type="molecule type" value="Transcribed_RNA"/>
</dbReference>
<name>A0A7S0ZD95_9RHOD</name>
<sequence length="317" mass="35006">MESSFFSTSNSIGPTLTEEPRNESFSSKIPKPKIRFHFPEDSLTSSNATDITFERNSQSQSSNLDSNDSHHSNSLGSLNDSTGYSASLSSNSSGNSLKNGLKKLTRSLSLKSKENPLTRKAFKSATAAHSAPDCSATDSIGAERNENSEGGLNGNGDEEKYEKVAEELNKEEQRNEDRVSIKTETKVENEKEKEIEDELEGGSLKRNAVRSSLIQDLPEFNEDEDSASEEEERSKDIAERKSEETEEEGEEEFGRSSSIFKPLLEGELGGEGETEDCNESGNGMLKCGILLQRCEHQETDLLSDEDSEKYQDVSDQE</sequence>
<feature type="compositionally biased region" description="Acidic residues" evidence="1">
    <location>
        <begin position="268"/>
        <end position="278"/>
    </location>
</feature>
<evidence type="ECO:0000256" key="1">
    <source>
        <dbReference type="SAM" id="MobiDB-lite"/>
    </source>
</evidence>
<protein>
    <submittedName>
        <fullName evidence="2">Uncharacterized protein</fullName>
    </submittedName>
</protein>
<reference evidence="2" key="1">
    <citation type="submission" date="2021-01" db="EMBL/GenBank/DDBJ databases">
        <authorList>
            <person name="Corre E."/>
            <person name="Pelletier E."/>
            <person name="Niang G."/>
            <person name="Scheremetjew M."/>
            <person name="Finn R."/>
            <person name="Kale V."/>
            <person name="Holt S."/>
            <person name="Cochrane G."/>
            <person name="Meng A."/>
            <person name="Brown T."/>
            <person name="Cohen L."/>
        </authorList>
    </citation>
    <scope>NUCLEOTIDE SEQUENCE</scope>
    <source>
        <strain evidence="2">CCMP3278</strain>
    </source>
</reference>
<proteinExistence type="predicted"/>
<feature type="compositionally biased region" description="Low complexity" evidence="1">
    <location>
        <begin position="56"/>
        <end position="99"/>
    </location>
</feature>
<dbReference type="AlphaFoldDB" id="A0A7S0ZD95"/>
<evidence type="ECO:0000313" key="2">
    <source>
        <dbReference type="EMBL" id="CAD8818205.1"/>
    </source>
</evidence>
<organism evidence="2">
    <name type="scientific">Timspurckia oligopyrenoides</name>
    <dbReference type="NCBI Taxonomy" id="708627"/>
    <lineage>
        <taxon>Eukaryota</taxon>
        <taxon>Rhodophyta</taxon>
        <taxon>Bangiophyceae</taxon>
        <taxon>Porphyridiales</taxon>
        <taxon>Porphyridiaceae</taxon>
        <taxon>Timspurckia</taxon>
    </lineage>
</organism>
<feature type="compositionally biased region" description="Basic and acidic residues" evidence="1">
    <location>
        <begin position="157"/>
        <end position="194"/>
    </location>
</feature>
<feature type="region of interest" description="Disordered" evidence="1">
    <location>
        <begin position="1"/>
        <end position="280"/>
    </location>
</feature>
<accession>A0A7S0ZD95</accession>
<feature type="compositionally biased region" description="Acidic residues" evidence="1">
    <location>
        <begin position="219"/>
        <end position="231"/>
    </location>
</feature>
<feature type="compositionally biased region" description="Basic and acidic residues" evidence="1">
    <location>
        <begin position="232"/>
        <end position="243"/>
    </location>
</feature>
<feature type="compositionally biased region" description="Low complexity" evidence="1">
    <location>
        <begin position="255"/>
        <end position="266"/>
    </location>
</feature>
<feature type="compositionally biased region" description="Polar residues" evidence="1">
    <location>
        <begin position="1"/>
        <end position="14"/>
    </location>
</feature>
<gene>
    <name evidence="2" type="ORF">TOLI1172_LOCUS2594</name>
</gene>